<dbReference type="HOGENOM" id="CLU_2985173_0_0_1"/>
<feature type="transmembrane region" description="Helical" evidence="1">
    <location>
        <begin position="31"/>
        <end position="54"/>
    </location>
</feature>
<keyword evidence="1" id="KW-0472">Membrane</keyword>
<reference evidence="2" key="1">
    <citation type="journal article" date="2013" name="Nat. Commun.">
        <title>Whole-genome sequencing of Oryza brachyantha reveals mechanisms underlying Oryza genome evolution.</title>
        <authorList>
            <person name="Chen J."/>
            <person name="Huang Q."/>
            <person name="Gao D."/>
            <person name="Wang J."/>
            <person name="Lang Y."/>
            <person name="Liu T."/>
            <person name="Li B."/>
            <person name="Bai Z."/>
            <person name="Luis Goicoechea J."/>
            <person name="Liang C."/>
            <person name="Chen C."/>
            <person name="Zhang W."/>
            <person name="Sun S."/>
            <person name="Liao Y."/>
            <person name="Zhang X."/>
            <person name="Yang L."/>
            <person name="Song C."/>
            <person name="Wang M."/>
            <person name="Shi J."/>
            <person name="Liu G."/>
            <person name="Liu J."/>
            <person name="Zhou H."/>
            <person name="Zhou W."/>
            <person name="Yu Q."/>
            <person name="An N."/>
            <person name="Chen Y."/>
            <person name="Cai Q."/>
            <person name="Wang B."/>
            <person name="Liu B."/>
            <person name="Min J."/>
            <person name="Huang Y."/>
            <person name="Wu H."/>
            <person name="Li Z."/>
            <person name="Zhang Y."/>
            <person name="Yin Y."/>
            <person name="Song W."/>
            <person name="Jiang J."/>
            <person name="Jackson S.A."/>
            <person name="Wing R.A."/>
            <person name="Wang J."/>
            <person name="Chen M."/>
        </authorList>
    </citation>
    <scope>NUCLEOTIDE SEQUENCE [LARGE SCALE GENOMIC DNA]</scope>
    <source>
        <strain evidence="2">cv. IRGC 101232</strain>
    </source>
</reference>
<proteinExistence type="predicted"/>
<evidence type="ECO:0000313" key="3">
    <source>
        <dbReference type="Proteomes" id="UP000006038"/>
    </source>
</evidence>
<evidence type="ECO:0000313" key="2">
    <source>
        <dbReference type="EnsemblPlants" id="OB03G45550.1"/>
    </source>
</evidence>
<dbReference type="Gramene" id="OB03G45550.1">
    <property type="protein sequence ID" value="OB03G45550.1"/>
    <property type="gene ID" value="OB03G45550"/>
</dbReference>
<dbReference type="AlphaFoldDB" id="J3LU29"/>
<name>J3LU29_ORYBR</name>
<organism evidence="2">
    <name type="scientific">Oryza brachyantha</name>
    <name type="common">malo sina</name>
    <dbReference type="NCBI Taxonomy" id="4533"/>
    <lineage>
        <taxon>Eukaryota</taxon>
        <taxon>Viridiplantae</taxon>
        <taxon>Streptophyta</taxon>
        <taxon>Embryophyta</taxon>
        <taxon>Tracheophyta</taxon>
        <taxon>Spermatophyta</taxon>
        <taxon>Magnoliopsida</taxon>
        <taxon>Liliopsida</taxon>
        <taxon>Poales</taxon>
        <taxon>Poaceae</taxon>
        <taxon>BOP clade</taxon>
        <taxon>Oryzoideae</taxon>
        <taxon>Oryzeae</taxon>
        <taxon>Oryzinae</taxon>
        <taxon>Oryza</taxon>
    </lineage>
</organism>
<sequence>LTFKYFQKSLIWLIHGFLMVFTYVKYRAQHLFMVLLFYQCCNTLYKCCLLNILYPCSC</sequence>
<keyword evidence="1" id="KW-1133">Transmembrane helix</keyword>
<reference evidence="2" key="2">
    <citation type="submission" date="2013-04" db="UniProtKB">
        <authorList>
            <consortium name="EnsemblPlants"/>
        </authorList>
    </citation>
    <scope>IDENTIFICATION</scope>
</reference>
<keyword evidence="1" id="KW-0812">Transmembrane</keyword>
<dbReference type="EnsemblPlants" id="OB03G45550.1">
    <property type="protein sequence ID" value="OB03G45550.1"/>
    <property type="gene ID" value="OB03G45550"/>
</dbReference>
<evidence type="ECO:0000256" key="1">
    <source>
        <dbReference type="SAM" id="Phobius"/>
    </source>
</evidence>
<keyword evidence="3" id="KW-1185">Reference proteome</keyword>
<protein>
    <submittedName>
        <fullName evidence="2">Uncharacterized protein</fullName>
    </submittedName>
</protein>
<dbReference type="Proteomes" id="UP000006038">
    <property type="component" value="Chromosome 3"/>
</dbReference>
<accession>J3LU29</accession>
<feature type="transmembrane region" description="Helical" evidence="1">
    <location>
        <begin position="6"/>
        <end position="24"/>
    </location>
</feature>